<accession>A0ABW8Q4B7</accession>
<feature type="chain" id="PRO_5046481470" evidence="1">
    <location>
        <begin position="23"/>
        <end position="244"/>
    </location>
</feature>
<dbReference type="EMBL" id="JBJGEB010000007">
    <property type="protein sequence ID" value="MFK7642417.1"/>
    <property type="molecule type" value="Genomic_DNA"/>
</dbReference>
<keyword evidence="3" id="KW-1185">Reference proteome</keyword>
<dbReference type="Gene3D" id="3.90.930.1">
    <property type="match status" value="1"/>
</dbReference>
<reference evidence="2 3" key="1">
    <citation type="submission" date="2024-11" db="EMBL/GenBank/DDBJ databases">
        <authorList>
            <person name="Mikucki A.G."/>
            <person name="Kahler C.M."/>
        </authorList>
    </citation>
    <scope>NUCLEOTIDE SEQUENCE [LARGE SCALE GENOMIC DNA]</scope>
    <source>
        <strain evidence="2 3">EXNM717</strain>
    </source>
</reference>
<organism evidence="2 3">
    <name type="scientific">Neisseria oralis</name>
    <dbReference type="NCBI Taxonomy" id="1107316"/>
    <lineage>
        <taxon>Bacteria</taxon>
        <taxon>Pseudomonadati</taxon>
        <taxon>Pseudomonadota</taxon>
        <taxon>Betaproteobacteria</taxon>
        <taxon>Neisseriales</taxon>
        <taxon>Neisseriaceae</taxon>
        <taxon>Neisseria</taxon>
    </lineage>
</organism>
<dbReference type="Gene3D" id="2.20.110.10">
    <property type="entry name" value="Histone H3 K4-specific methyltransferase SET7/9 N-terminal domain"/>
    <property type="match status" value="1"/>
</dbReference>
<dbReference type="Proteomes" id="UP001621964">
    <property type="component" value="Unassembled WGS sequence"/>
</dbReference>
<dbReference type="Pfam" id="PF07661">
    <property type="entry name" value="MORN_2"/>
    <property type="match status" value="3"/>
</dbReference>
<name>A0ABW8Q4B7_9NEIS</name>
<sequence length="244" mass="27812">MNRLWNTGLAAGLVCCSAAAFAQYHTVYFNQQGKITATMSSVAYVRQYQVDAGMAQVQDFYYPSMKKYSDPYQVSAAQIKDFVPVLGNGTLTLWHFNGQKKMVGPYRNNKPHGEWINWYPNGKKSAVMPYANGLSEGTGSRYYRNGVKESEIQFKNDKANGYWKQWYADGSPKTEMMMVNDKPTEIISWNEDGRLLSEITITNGRRNGIVLDWHDDGAKKSEAVYVDDQLVKKTYWDEEGNELD</sequence>
<evidence type="ECO:0000313" key="2">
    <source>
        <dbReference type="EMBL" id="MFK7642417.1"/>
    </source>
</evidence>
<evidence type="ECO:0000313" key="3">
    <source>
        <dbReference type="Proteomes" id="UP001621964"/>
    </source>
</evidence>
<dbReference type="SUPFAM" id="SSF82185">
    <property type="entry name" value="Histone H3 K4-specific methyltransferase SET7/9 N-terminal domain"/>
    <property type="match status" value="1"/>
</dbReference>
<dbReference type="RefSeq" id="WP_039850669.1">
    <property type="nucleotide sequence ID" value="NZ_CAUJQB010000183.1"/>
</dbReference>
<protein>
    <submittedName>
        <fullName evidence="2">Toxin-antitoxin system YwqK family antitoxin</fullName>
    </submittedName>
</protein>
<keyword evidence="1" id="KW-0732">Signal</keyword>
<gene>
    <name evidence="2" type="ORF">ACI43T_07910</name>
</gene>
<proteinExistence type="predicted"/>
<evidence type="ECO:0000256" key="1">
    <source>
        <dbReference type="SAM" id="SignalP"/>
    </source>
</evidence>
<comment type="caution">
    <text evidence="2">The sequence shown here is derived from an EMBL/GenBank/DDBJ whole genome shotgun (WGS) entry which is preliminary data.</text>
</comment>
<feature type="signal peptide" evidence="1">
    <location>
        <begin position="1"/>
        <end position="22"/>
    </location>
</feature>
<dbReference type="InterPro" id="IPR011652">
    <property type="entry name" value="MORN_2"/>
</dbReference>